<keyword evidence="3" id="KW-1185">Reference proteome</keyword>
<accession>U2FV26</accession>
<reference evidence="2 3" key="2">
    <citation type="journal article" date="2013" name="PLoS ONE">
        <title>INDIGO - INtegrated Data Warehouse of MIcrobial GenOmes with Examples from the Red Sea Extremophiles.</title>
        <authorList>
            <person name="Alam I."/>
            <person name="Antunes A."/>
            <person name="Kamau A.A."/>
            <person name="Ba Alawi W."/>
            <person name="Kalkatawi M."/>
            <person name="Stingl U."/>
            <person name="Bajic V.B."/>
        </authorList>
    </citation>
    <scope>NUCLEOTIDE SEQUENCE [LARGE SCALE GENOMIC DNA]</scope>
    <source>
        <strain evidence="2 3">E1L3A</strain>
    </source>
</reference>
<keyword evidence="1" id="KW-0732">Signal</keyword>
<dbReference type="InterPro" id="IPR021457">
    <property type="entry name" value="DUF3108"/>
</dbReference>
<dbReference type="STRING" id="1033802.SSPSH_001240"/>
<dbReference type="Pfam" id="PF11306">
    <property type="entry name" value="DUF3108"/>
    <property type="match status" value="1"/>
</dbReference>
<sequence>MTNTTGWRFHDRRCKRYGALCLLLVAMLDSPIAGADVMQTFDAQFKVKRGAVTLGTTRFSLSREGADNCYVFRGEANPNAIVRVFVGQVIDESRFCIENGVVRPQRFAHHMEGNTDDSYSLEFDWASHEVVYRSEAGATKNLTLGESAFDPLSIQIAARRWVAEHPQPDAAGERDFVLIDEKKQKTYRLRASDGGRIKTPAGRYDTVKIERIDDPKRGLRFWLAPDADWIPIQVEHEKPKTGVFRMQITALDR</sequence>
<comment type="caution">
    <text evidence="2">The sequence shown here is derived from an EMBL/GenBank/DDBJ whole genome shotgun (WGS) entry which is preliminary data.</text>
</comment>
<feature type="chain" id="PRO_5004626876" description="DUF3108 domain-containing protein" evidence="1">
    <location>
        <begin position="36"/>
        <end position="253"/>
    </location>
</feature>
<organism evidence="2 3">
    <name type="scientific">Salinisphaera shabanensis E1L3A</name>
    <dbReference type="NCBI Taxonomy" id="1033802"/>
    <lineage>
        <taxon>Bacteria</taxon>
        <taxon>Pseudomonadati</taxon>
        <taxon>Pseudomonadota</taxon>
        <taxon>Gammaproteobacteria</taxon>
        <taxon>Salinisphaerales</taxon>
        <taxon>Salinisphaeraceae</taxon>
        <taxon>Salinisphaera</taxon>
    </lineage>
</organism>
<evidence type="ECO:0000313" key="2">
    <source>
        <dbReference type="EMBL" id="ERJ19779.1"/>
    </source>
</evidence>
<dbReference type="eggNOG" id="ENOG5032WQI">
    <property type="taxonomic scope" value="Bacteria"/>
</dbReference>
<dbReference type="Proteomes" id="UP000006242">
    <property type="component" value="Unassembled WGS sequence"/>
</dbReference>
<dbReference type="AlphaFoldDB" id="U2FV26"/>
<proteinExistence type="predicted"/>
<feature type="signal peptide" evidence="1">
    <location>
        <begin position="1"/>
        <end position="35"/>
    </location>
</feature>
<evidence type="ECO:0008006" key="4">
    <source>
        <dbReference type="Google" id="ProtNLM"/>
    </source>
</evidence>
<protein>
    <recommendedName>
        <fullName evidence="4">DUF3108 domain-containing protein</fullName>
    </recommendedName>
</protein>
<evidence type="ECO:0000313" key="3">
    <source>
        <dbReference type="Proteomes" id="UP000006242"/>
    </source>
</evidence>
<reference evidence="2 3" key="1">
    <citation type="journal article" date="2011" name="J. Bacteriol.">
        <title>Genome sequence of Salinisphaera shabanensis, a gammaproteobacterium from the harsh, variable environment of the brine-seawater interface of the Shaban Deep in the Red Sea.</title>
        <authorList>
            <person name="Antunes A."/>
            <person name="Alam I."/>
            <person name="Bajic V.B."/>
            <person name="Stingl U."/>
        </authorList>
    </citation>
    <scope>NUCLEOTIDE SEQUENCE [LARGE SCALE GENOMIC DNA]</scope>
    <source>
        <strain evidence="2 3">E1L3A</strain>
    </source>
</reference>
<gene>
    <name evidence="2" type="ORF">SSPSH_001240</name>
</gene>
<dbReference type="RefSeq" id="WP_006915066.1">
    <property type="nucleotide sequence ID" value="NZ_AFNV02000007.1"/>
</dbReference>
<dbReference type="EMBL" id="AFNV02000007">
    <property type="protein sequence ID" value="ERJ19779.1"/>
    <property type="molecule type" value="Genomic_DNA"/>
</dbReference>
<dbReference type="OrthoDB" id="6007799at2"/>
<evidence type="ECO:0000256" key="1">
    <source>
        <dbReference type="SAM" id="SignalP"/>
    </source>
</evidence>
<name>U2FV26_9GAMM</name>